<gene>
    <name evidence="2" type="ORF">PS723_01625</name>
</gene>
<dbReference type="RefSeq" id="WP_150803160.1">
    <property type="nucleotide sequence ID" value="NZ_CABVHY010000007.1"/>
</dbReference>
<feature type="signal peptide" evidence="1">
    <location>
        <begin position="1"/>
        <end position="20"/>
    </location>
</feature>
<proteinExistence type="predicted"/>
<organism evidence="2 3">
    <name type="scientific">Pseudomonas fluorescens</name>
    <dbReference type="NCBI Taxonomy" id="294"/>
    <lineage>
        <taxon>Bacteria</taxon>
        <taxon>Pseudomonadati</taxon>
        <taxon>Pseudomonadota</taxon>
        <taxon>Gammaproteobacteria</taxon>
        <taxon>Pseudomonadales</taxon>
        <taxon>Pseudomonadaceae</taxon>
        <taxon>Pseudomonas</taxon>
    </lineage>
</organism>
<dbReference type="OrthoDB" id="5765098at2"/>
<dbReference type="AlphaFoldDB" id="A0A5E7BTH2"/>
<keyword evidence="1" id="KW-0732">Signal</keyword>
<dbReference type="Proteomes" id="UP000379480">
    <property type="component" value="Unassembled WGS sequence"/>
</dbReference>
<dbReference type="Gene3D" id="3.40.190.10">
    <property type="entry name" value="Periplasmic binding protein-like II"/>
    <property type="match status" value="2"/>
</dbReference>
<name>A0A5E7BTH2_PSEFL</name>
<accession>A0A5E7BTH2</accession>
<reference evidence="2 3" key="1">
    <citation type="submission" date="2019-09" db="EMBL/GenBank/DDBJ databases">
        <authorList>
            <person name="Chandra G."/>
            <person name="Truman W A."/>
        </authorList>
    </citation>
    <scope>NUCLEOTIDE SEQUENCE [LARGE SCALE GENOMIC DNA]</scope>
    <source>
        <strain evidence="2">PS723</strain>
    </source>
</reference>
<sequence length="245" mass="28117" precursor="true">MTGRWLLILLCVLSCTAARAHESPRVPSQIRLASEEWNDYTAADGHGLAWDVLRAVFEPAGVTLQIRLVPYTRSIGLVQRREVDAVVGSYRDEVGDVLYPRWHYDADPIYALGLASNPAPTLATLGKYRLTWVRGYKYEKYLPNIHGFNQIERRTGILPMLKHGHADYYLDARSEIDYVLSEARDPSLYKRTYLARLPLFLGFSDTPGGRALLALFDQRMTLLVKNGQLRPIFERWKQPYPFEEM</sequence>
<evidence type="ECO:0000313" key="2">
    <source>
        <dbReference type="EMBL" id="VVN88031.1"/>
    </source>
</evidence>
<evidence type="ECO:0000256" key="1">
    <source>
        <dbReference type="SAM" id="SignalP"/>
    </source>
</evidence>
<dbReference type="SUPFAM" id="SSF53850">
    <property type="entry name" value="Periplasmic binding protein-like II"/>
    <property type="match status" value="1"/>
</dbReference>
<feature type="chain" id="PRO_5022709557" evidence="1">
    <location>
        <begin position="21"/>
        <end position="245"/>
    </location>
</feature>
<evidence type="ECO:0000313" key="3">
    <source>
        <dbReference type="Proteomes" id="UP000379480"/>
    </source>
</evidence>
<protein>
    <submittedName>
        <fullName evidence="2">Uncharacterized protein</fullName>
    </submittedName>
</protein>
<dbReference type="EMBL" id="CABVHY010000007">
    <property type="protein sequence ID" value="VVN88031.1"/>
    <property type="molecule type" value="Genomic_DNA"/>
</dbReference>